<dbReference type="RefSeq" id="YP_009188615.1">
    <property type="nucleotide sequence ID" value="NC_028668.1"/>
</dbReference>
<keyword evidence="2" id="KW-1185">Reference proteome</keyword>
<protein>
    <submittedName>
        <fullName evidence="1">Uncharacterized protein</fullName>
    </submittedName>
</protein>
<evidence type="ECO:0000313" key="1">
    <source>
        <dbReference type="EMBL" id="AKL88224.1"/>
    </source>
</evidence>
<dbReference type="GeneID" id="26516918"/>
<accession>A0A0K0NKW0</accession>
<dbReference type="OrthoDB" id="41112at10239"/>
<gene>
    <name evidence="1" type="ORF">GMA3_47</name>
</gene>
<organism evidence="1 2">
    <name type="scientific">Gordonia phage GMA3</name>
    <dbReference type="NCBI Taxonomy" id="1647284"/>
    <lineage>
        <taxon>Viruses</taxon>
        <taxon>Duplodnaviria</taxon>
        <taxon>Heunggongvirae</taxon>
        <taxon>Uroviricota</taxon>
        <taxon>Caudoviricetes</taxon>
        <taxon>Gamtrevirus</taxon>
        <taxon>Gamtrevirus GMA3</taxon>
    </lineage>
</organism>
<dbReference type="Proteomes" id="UP000204451">
    <property type="component" value="Segment"/>
</dbReference>
<reference evidence="1 2" key="1">
    <citation type="journal article" date="2015" name="PLoS ONE">
        <title>Lysis to Kill: Evaluation of the Lytic Abilities, and Genomics of Nine Bacteriophages Infective for Gordonia spp. and Their Potential Use in Activated Sludge Foam Biocontrol.</title>
        <authorList>
            <person name="Dyson Z.A."/>
            <person name="Tucci J."/>
            <person name="Seviour R.J."/>
            <person name="Petrovski S."/>
        </authorList>
    </citation>
    <scope>NUCLEOTIDE SEQUENCE [LARGE SCALE GENOMIC DNA]</scope>
</reference>
<sequence>MGNVYRDDSGYKAVIKVIKKSNGGKFEIEVNAPSVEKLNEKVAAHMALVDEDDFGQSPASAAREVLGIR</sequence>
<evidence type="ECO:0000313" key="2">
    <source>
        <dbReference type="Proteomes" id="UP000204451"/>
    </source>
</evidence>
<name>A0A0K0NKW0_9CAUD</name>
<dbReference type="KEGG" id="vg:26516918"/>
<dbReference type="EMBL" id="KR063279">
    <property type="protein sequence ID" value="AKL88224.1"/>
    <property type="molecule type" value="Genomic_DNA"/>
</dbReference>
<proteinExistence type="predicted"/>